<evidence type="ECO:0000259" key="2">
    <source>
        <dbReference type="Pfam" id="PF20938"/>
    </source>
</evidence>
<reference evidence="3" key="1">
    <citation type="journal article" date="2020" name="Mol. Plant Microbe Interact.">
        <title>Genome Sequence of the Biocontrol Agent Coniothyrium minitans strain Conio (IMI 134523).</title>
        <authorList>
            <person name="Patel D."/>
            <person name="Shittu T.A."/>
            <person name="Baroncelli R."/>
            <person name="Muthumeenakshi S."/>
            <person name="Osborne T.H."/>
            <person name="Janganan T.K."/>
            <person name="Sreenivasaprasad S."/>
        </authorList>
    </citation>
    <scope>NUCLEOTIDE SEQUENCE</scope>
    <source>
        <strain evidence="3">Conio</strain>
    </source>
</reference>
<dbReference type="AlphaFoldDB" id="A0A9P6KND0"/>
<evidence type="ECO:0000259" key="1">
    <source>
        <dbReference type="Pfam" id="PF10022"/>
    </source>
</evidence>
<dbReference type="Pfam" id="PF20938">
    <property type="entry name" value="DUF2264_C"/>
    <property type="match status" value="1"/>
</dbReference>
<proteinExistence type="predicted"/>
<evidence type="ECO:0000313" key="4">
    <source>
        <dbReference type="Proteomes" id="UP000756921"/>
    </source>
</evidence>
<feature type="domain" description="DUF2264" evidence="2">
    <location>
        <begin position="405"/>
        <end position="694"/>
    </location>
</feature>
<evidence type="ECO:0000313" key="3">
    <source>
        <dbReference type="EMBL" id="KAF9732892.1"/>
    </source>
</evidence>
<keyword evidence="4" id="KW-1185">Reference proteome</keyword>
<protein>
    <recommendedName>
        <fullName evidence="5">DUF2264 domain protein</fullName>
    </recommendedName>
</protein>
<dbReference type="Pfam" id="PF10022">
    <property type="entry name" value="DUF2264"/>
    <property type="match status" value="1"/>
</dbReference>
<accession>A0A9P6KND0</accession>
<dbReference type="Proteomes" id="UP000756921">
    <property type="component" value="Unassembled WGS sequence"/>
</dbReference>
<sequence>MPYLSGFSDNPLCTRTDLIRAAVAIIKPLNSYKSSSGARIRLATSTAAGFSETAAQLEGFSRPLWVVAFLLQIQATEPDPDIQALLSGTALNLESWVQGLKEGTDSQSPEYWGDLAPSDQRMVEMETIAIALLVHPSAFSFQNDSRARENLARWLRQINAHAMPANNWLFFRVLVNLALVLSLSVPLGDVRSHIDDALDVLDSYYLSEGWSSDGLWGADRKQADYYSGSFAMQFCALLFAKHAEALPGYEARAEKFKARAREFASEYWRYFAPSGAAIPFGRSLTYRYACGAFWSAAAYAGLELAPPLDPGMVKGLLLRHLRWWSRQPHIFNTDGTHNIGYAYTNMYLAENYNSPQSPYWCLKSFLILGLPSSSSFWSISELPHPLSTSPSAPQTSPPPGLGLEKIRFLRPPHHILVGAEEHTYLLSSGQCTTKPFKGREAKYGKFAYSSAFGFSVPTGNLLEQLAPDSTLAIALEGEGEDWRARWSPYDIETGTASAEGTSIRSTWTPWPRLAISIQTTLVAPNQGDKWAGWHIRAHRIYIPRGTPATRLVDGGFAIDAQTSGDASIFETSVGTRFPRVGANEREEGWWSDRTGSLVISRGGVSGVVDLTSSFALPPDDAEEKQRGQSIIIRADPNTNIIAPRTLIPVVQHCFAANDADGDKVFWFVTGVFAIQAEAARHLERVWEMWESRPKGRIEGCSVRLV</sequence>
<dbReference type="PANTHER" id="PTHR35339:SF2">
    <property type="entry name" value="DUF2264 DOMAIN-CONTAINING PROTEIN-RELATED"/>
    <property type="match status" value="1"/>
</dbReference>
<evidence type="ECO:0008006" key="5">
    <source>
        <dbReference type="Google" id="ProtNLM"/>
    </source>
</evidence>
<organism evidence="3 4">
    <name type="scientific">Paraphaeosphaeria minitans</name>
    <dbReference type="NCBI Taxonomy" id="565426"/>
    <lineage>
        <taxon>Eukaryota</taxon>
        <taxon>Fungi</taxon>
        <taxon>Dikarya</taxon>
        <taxon>Ascomycota</taxon>
        <taxon>Pezizomycotina</taxon>
        <taxon>Dothideomycetes</taxon>
        <taxon>Pleosporomycetidae</taxon>
        <taxon>Pleosporales</taxon>
        <taxon>Massarineae</taxon>
        <taxon>Didymosphaeriaceae</taxon>
        <taxon>Paraphaeosphaeria</taxon>
    </lineage>
</organism>
<comment type="caution">
    <text evidence="3">The sequence shown here is derived from an EMBL/GenBank/DDBJ whole genome shotgun (WGS) entry which is preliminary data.</text>
</comment>
<dbReference type="InterPro" id="IPR049237">
    <property type="entry name" value="DUF2264_C"/>
</dbReference>
<dbReference type="PANTHER" id="PTHR35339">
    <property type="entry name" value="LINALOOL DEHYDRATASE_ISOMERASE DOMAIN-CONTAINING PROTEIN"/>
    <property type="match status" value="1"/>
</dbReference>
<dbReference type="OrthoDB" id="6132182at2759"/>
<gene>
    <name evidence="3" type="ORF">PMIN01_08574</name>
</gene>
<dbReference type="InterPro" id="IPR049349">
    <property type="entry name" value="DUF2264_N"/>
</dbReference>
<dbReference type="PIRSF" id="PIRSF014753">
    <property type="entry name" value="UCP014753"/>
    <property type="match status" value="1"/>
</dbReference>
<dbReference type="InterPro" id="IPR016624">
    <property type="entry name" value="UCP014753"/>
</dbReference>
<name>A0A9P6KND0_9PLEO</name>
<dbReference type="EMBL" id="WJXW01000009">
    <property type="protein sequence ID" value="KAF9732892.1"/>
    <property type="molecule type" value="Genomic_DNA"/>
</dbReference>
<feature type="domain" description="DUF2264" evidence="1">
    <location>
        <begin position="14"/>
        <end position="383"/>
    </location>
</feature>